<dbReference type="AlphaFoldDB" id="A0A1W1BAW7"/>
<keyword evidence="1" id="KW-1133">Transmembrane helix</keyword>
<name>A0A1W1BAW7_9ZZZZ</name>
<feature type="transmembrane region" description="Helical" evidence="1">
    <location>
        <begin position="16"/>
        <end position="39"/>
    </location>
</feature>
<keyword evidence="1" id="KW-0472">Membrane</keyword>
<proteinExistence type="predicted"/>
<sequence length="75" mass="8622">MYAHDKRHSCGSMMPNFYFILQLSIIAILSYIFMQIVPILNLSSFLIYGMAILAIGIVISCLEKRHTVIKRQKNC</sequence>
<protein>
    <submittedName>
        <fullName evidence="2">Uncharacterized protein</fullName>
    </submittedName>
</protein>
<gene>
    <name evidence="2" type="ORF">MNB_SM-4-416</name>
</gene>
<feature type="transmembrane region" description="Helical" evidence="1">
    <location>
        <begin position="45"/>
        <end position="62"/>
    </location>
</feature>
<keyword evidence="1" id="KW-0812">Transmembrane</keyword>
<accession>A0A1W1BAW7</accession>
<evidence type="ECO:0000313" key="2">
    <source>
        <dbReference type="EMBL" id="SFV50558.1"/>
    </source>
</evidence>
<evidence type="ECO:0000256" key="1">
    <source>
        <dbReference type="SAM" id="Phobius"/>
    </source>
</evidence>
<reference evidence="2" key="1">
    <citation type="submission" date="2016-10" db="EMBL/GenBank/DDBJ databases">
        <authorList>
            <person name="de Groot N.N."/>
        </authorList>
    </citation>
    <scope>NUCLEOTIDE SEQUENCE</scope>
</reference>
<dbReference type="EMBL" id="FPHF01000011">
    <property type="protein sequence ID" value="SFV50558.1"/>
    <property type="molecule type" value="Genomic_DNA"/>
</dbReference>
<organism evidence="2">
    <name type="scientific">hydrothermal vent metagenome</name>
    <dbReference type="NCBI Taxonomy" id="652676"/>
    <lineage>
        <taxon>unclassified sequences</taxon>
        <taxon>metagenomes</taxon>
        <taxon>ecological metagenomes</taxon>
    </lineage>
</organism>